<evidence type="ECO:0000259" key="4">
    <source>
        <dbReference type="PROSITE" id="PS50112"/>
    </source>
</evidence>
<dbReference type="Pfam" id="PF00990">
    <property type="entry name" value="GGDEF"/>
    <property type="match status" value="1"/>
</dbReference>
<name>A0A370UAT1_9GAMM</name>
<feature type="domain" description="GGDEF" evidence="6">
    <location>
        <begin position="209"/>
        <end position="341"/>
    </location>
</feature>
<evidence type="ECO:0000259" key="6">
    <source>
        <dbReference type="PROSITE" id="PS50887"/>
    </source>
</evidence>
<feature type="domain" description="PAC" evidence="5">
    <location>
        <begin position="125"/>
        <end position="177"/>
    </location>
</feature>
<comment type="catalytic activity">
    <reaction evidence="3">
        <text>2 GTP = 3',3'-c-di-GMP + 2 diphosphate</text>
        <dbReference type="Rhea" id="RHEA:24898"/>
        <dbReference type="ChEBI" id="CHEBI:33019"/>
        <dbReference type="ChEBI" id="CHEBI:37565"/>
        <dbReference type="ChEBI" id="CHEBI:58805"/>
        <dbReference type="EC" id="2.7.7.65"/>
    </reaction>
</comment>
<dbReference type="InterPro" id="IPR050469">
    <property type="entry name" value="Diguanylate_Cyclase"/>
</dbReference>
<dbReference type="EMBL" id="QKRA01000002">
    <property type="protein sequence ID" value="RDL44893.1"/>
    <property type="molecule type" value="Genomic_DNA"/>
</dbReference>
<dbReference type="Gene3D" id="3.30.450.20">
    <property type="entry name" value="PAS domain"/>
    <property type="match status" value="1"/>
</dbReference>
<feature type="domain" description="PAS" evidence="4">
    <location>
        <begin position="52"/>
        <end position="130"/>
    </location>
</feature>
<dbReference type="Proteomes" id="UP000254326">
    <property type="component" value="Unassembled WGS sequence"/>
</dbReference>
<dbReference type="GO" id="GO:1902201">
    <property type="term" value="P:negative regulation of bacterial-type flagellum-dependent cell motility"/>
    <property type="evidence" value="ECO:0007669"/>
    <property type="project" value="TreeGrafter"/>
</dbReference>
<dbReference type="RefSeq" id="WP_115466931.1">
    <property type="nucleotide sequence ID" value="NZ_QKRA01000002.1"/>
</dbReference>
<dbReference type="InterPro" id="IPR043128">
    <property type="entry name" value="Rev_trsase/Diguanyl_cyclase"/>
</dbReference>
<dbReference type="PROSITE" id="PS50112">
    <property type="entry name" value="PAS"/>
    <property type="match status" value="1"/>
</dbReference>
<dbReference type="InterPro" id="IPR013656">
    <property type="entry name" value="PAS_4"/>
</dbReference>
<evidence type="ECO:0000256" key="3">
    <source>
        <dbReference type="ARBA" id="ARBA00034247"/>
    </source>
</evidence>
<dbReference type="EC" id="2.7.7.65" evidence="2"/>
<dbReference type="SMART" id="SM00091">
    <property type="entry name" value="PAS"/>
    <property type="match status" value="1"/>
</dbReference>
<dbReference type="InterPro" id="IPR029787">
    <property type="entry name" value="Nucleotide_cyclase"/>
</dbReference>
<evidence type="ECO:0000313" key="7">
    <source>
        <dbReference type="EMBL" id="RDL44893.1"/>
    </source>
</evidence>
<reference evidence="7 8" key="1">
    <citation type="submission" date="2018-06" db="EMBL/GenBank/DDBJ databases">
        <title>Marinomonas sp. YLB-05 draft genome sequence.</title>
        <authorList>
            <person name="Yu L."/>
            <person name="Tang X."/>
        </authorList>
    </citation>
    <scope>NUCLEOTIDE SEQUENCE [LARGE SCALE GENOMIC DNA]</scope>
    <source>
        <strain evidence="7 8">YLB-05</strain>
    </source>
</reference>
<dbReference type="NCBIfam" id="TIGR00254">
    <property type="entry name" value="GGDEF"/>
    <property type="match status" value="1"/>
</dbReference>
<evidence type="ECO:0000256" key="2">
    <source>
        <dbReference type="ARBA" id="ARBA00012528"/>
    </source>
</evidence>
<dbReference type="SUPFAM" id="SSF55785">
    <property type="entry name" value="PYP-like sensor domain (PAS domain)"/>
    <property type="match status" value="1"/>
</dbReference>
<dbReference type="InterPro" id="IPR000014">
    <property type="entry name" value="PAS"/>
</dbReference>
<dbReference type="InterPro" id="IPR000160">
    <property type="entry name" value="GGDEF_dom"/>
</dbReference>
<evidence type="ECO:0000313" key="8">
    <source>
        <dbReference type="Proteomes" id="UP000254326"/>
    </source>
</evidence>
<dbReference type="GO" id="GO:0005886">
    <property type="term" value="C:plasma membrane"/>
    <property type="evidence" value="ECO:0007669"/>
    <property type="project" value="TreeGrafter"/>
</dbReference>
<gene>
    <name evidence="7" type="ORF">DN730_04555</name>
</gene>
<dbReference type="FunFam" id="3.30.70.270:FF:000001">
    <property type="entry name" value="Diguanylate cyclase domain protein"/>
    <property type="match status" value="1"/>
</dbReference>
<dbReference type="PANTHER" id="PTHR45138">
    <property type="entry name" value="REGULATORY COMPONENTS OF SENSORY TRANSDUCTION SYSTEM"/>
    <property type="match status" value="1"/>
</dbReference>
<evidence type="ECO:0000259" key="5">
    <source>
        <dbReference type="PROSITE" id="PS50113"/>
    </source>
</evidence>
<dbReference type="SMART" id="SM00267">
    <property type="entry name" value="GGDEF"/>
    <property type="match status" value="1"/>
</dbReference>
<proteinExistence type="predicted"/>
<dbReference type="GO" id="GO:0052621">
    <property type="term" value="F:diguanylate cyclase activity"/>
    <property type="evidence" value="ECO:0007669"/>
    <property type="project" value="UniProtKB-EC"/>
</dbReference>
<dbReference type="InterPro" id="IPR000700">
    <property type="entry name" value="PAS-assoc_C"/>
</dbReference>
<dbReference type="PANTHER" id="PTHR45138:SF9">
    <property type="entry name" value="DIGUANYLATE CYCLASE DGCM-RELATED"/>
    <property type="match status" value="1"/>
</dbReference>
<dbReference type="CDD" id="cd01949">
    <property type="entry name" value="GGDEF"/>
    <property type="match status" value="1"/>
</dbReference>
<dbReference type="GO" id="GO:0043709">
    <property type="term" value="P:cell adhesion involved in single-species biofilm formation"/>
    <property type="evidence" value="ECO:0007669"/>
    <property type="project" value="TreeGrafter"/>
</dbReference>
<dbReference type="PROSITE" id="PS50887">
    <property type="entry name" value="GGDEF"/>
    <property type="match status" value="1"/>
</dbReference>
<evidence type="ECO:0000256" key="1">
    <source>
        <dbReference type="ARBA" id="ARBA00001946"/>
    </source>
</evidence>
<comment type="cofactor">
    <cofactor evidence="1">
        <name>Mg(2+)</name>
        <dbReference type="ChEBI" id="CHEBI:18420"/>
    </cofactor>
</comment>
<keyword evidence="8" id="KW-1185">Reference proteome</keyword>
<dbReference type="CDD" id="cd00130">
    <property type="entry name" value="PAS"/>
    <property type="match status" value="1"/>
</dbReference>
<dbReference type="Gene3D" id="3.30.70.270">
    <property type="match status" value="1"/>
</dbReference>
<dbReference type="InterPro" id="IPR035965">
    <property type="entry name" value="PAS-like_dom_sf"/>
</dbReference>
<dbReference type="AlphaFoldDB" id="A0A370UAT1"/>
<dbReference type="NCBIfam" id="TIGR00229">
    <property type="entry name" value="sensory_box"/>
    <property type="match status" value="1"/>
</dbReference>
<organism evidence="7 8">
    <name type="scientific">Marinomonas piezotolerans</name>
    <dbReference type="NCBI Taxonomy" id="2213058"/>
    <lineage>
        <taxon>Bacteria</taxon>
        <taxon>Pseudomonadati</taxon>
        <taxon>Pseudomonadota</taxon>
        <taxon>Gammaproteobacteria</taxon>
        <taxon>Oceanospirillales</taxon>
        <taxon>Oceanospirillaceae</taxon>
        <taxon>Marinomonas</taxon>
    </lineage>
</organism>
<comment type="caution">
    <text evidence="7">The sequence shown here is derived from an EMBL/GenBank/DDBJ whole genome shotgun (WGS) entry which is preliminary data.</text>
</comment>
<dbReference type="SUPFAM" id="SSF55073">
    <property type="entry name" value="Nucleotide cyclase"/>
    <property type="match status" value="1"/>
</dbReference>
<dbReference type="Pfam" id="PF08448">
    <property type="entry name" value="PAS_4"/>
    <property type="match status" value="1"/>
</dbReference>
<accession>A0A370UAT1</accession>
<dbReference type="PROSITE" id="PS50113">
    <property type="entry name" value="PAC"/>
    <property type="match status" value="1"/>
</dbReference>
<sequence>MLVESWSLQDSIKWTELGAQQSLPITATETIAAWLVAQFAQRDVAKLSDKESEHMLQTVIDAIPVPIFFKDELHIYRGCNKAFNTFLGLPADKVIGHSVYDVAPKELADIYYQADCKLLAQGNKQVYETQVKSETGETFEIEFNKAVFYKRNGHKGGQVGVMLNITERNQLMRQLERASLTDPLTGVSNRREFDKLVRLARQNSQKSDSPVSLLILDLDHFKNINDVHGHDGGDQALQFVVQKLLAVLPEYAHLFRIGGEEFYILMEQTDEKQAQQYAEYIRNYLPTQSLILKGAHLSMTMSIGVIEIKVGCALDGILKRVDQALYQAKSQGRNKVCLAREA</sequence>
<protein>
    <recommendedName>
        <fullName evidence="2">diguanylate cyclase</fullName>
        <ecNumber evidence="2">2.7.7.65</ecNumber>
    </recommendedName>
</protein>